<organism evidence="3 4">
    <name type="scientific">Streptococcus moroccensis</name>
    <dbReference type="NCBI Taxonomy" id="1451356"/>
    <lineage>
        <taxon>Bacteria</taxon>
        <taxon>Bacillati</taxon>
        <taxon>Bacillota</taxon>
        <taxon>Bacilli</taxon>
        <taxon>Lactobacillales</taxon>
        <taxon>Streptococcaceae</taxon>
        <taxon>Streptococcus</taxon>
    </lineage>
</organism>
<protein>
    <submittedName>
        <fullName evidence="3">Sialate O-acetylesterase</fullName>
        <ecNumber evidence="3">3.1.1.53</ecNumber>
    </submittedName>
</protein>
<dbReference type="EMBL" id="JAUSTM010000036">
    <property type="protein sequence ID" value="MDQ0223578.1"/>
    <property type="molecule type" value="Genomic_DNA"/>
</dbReference>
<evidence type="ECO:0000313" key="3">
    <source>
        <dbReference type="EMBL" id="MDQ0223578.1"/>
    </source>
</evidence>
<sequence>MLRLAEYFQNNMVIQSGVAQKIWGNAIANSKINVTLQNHSVACCSDSEGNWQLELPPLDNSYCEKLLVSSNGSKIELTVAIGQLWLAGGQSNMEFHMRYEKHLNEEINNLPKHIYFYDVPEIAFPEAKEAFDFSQMARWRQASVEDIDWWSAVGYYFAKNLSSALDCPVGIIGCNWGGTQIQSWMKLETIQQLDPDTIDVYHDWLDTENVAAYWENQLNSPLNNRGLPFEDAFGELVMPRTVKVEDLADLFSSIGEDIKSYMASLQPQALPASLFENMVLQLRDIAIAGILWYQGESNDIDNKQYQYKSLLKGLIRDWRLVFGEDVPFYIVQLPGYESWLENKAIRYDIIRECQQKAVKETDLTYLCSISDLGEQFDIHPKNKKTVGERLALLAQKHTYGHLIEADGPTIASVTYDAGQLVLHFNHAEEGLVIKGERVAFLKLEADGEEISFTESLDQDKLILTLAVAKAPKEWRVSLGCSNWMTLNLYNQAGIPALPFCETIICETIK</sequence>
<dbReference type="Pfam" id="PF03629">
    <property type="entry name" value="SASA"/>
    <property type="match status" value="2"/>
</dbReference>
<name>A0ABT9YW82_9STRE</name>
<dbReference type="InterPro" id="IPR036514">
    <property type="entry name" value="SGNH_hydro_sf"/>
</dbReference>
<dbReference type="GO" id="GO:0001681">
    <property type="term" value="F:sialate O-acetylesterase activity"/>
    <property type="evidence" value="ECO:0007669"/>
    <property type="project" value="UniProtKB-EC"/>
</dbReference>
<dbReference type="InterPro" id="IPR039329">
    <property type="entry name" value="SIAE"/>
</dbReference>
<dbReference type="EC" id="3.1.1.53" evidence="3"/>
<reference evidence="3 4" key="1">
    <citation type="submission" date="2023-07" db="EMBL/GenBank/DDBJ databases">
        <title>Genomic Encyclopedia of Type Strains, Phase IV (KMG-IV): sequencing the most valuable type-strain genomes for metagenomic binning, comparative biology and taxonomic classification.</title>
        <authorList>
            <person name="Goeker M."/>
        </authorList>
    </citation>
    <scope>NUCLEOTIDE SEQUENCE [LARGE SCALE GENOMIC DNA]</scope>
    <source>
        <strain evidence="3 4">DSM 105143</strain>
    </source>
</reference>
<evidence type="ECO:0000256" key="1">
    <source>
        <dbReference type="ARBA" id="ARBA00022801"/>
    </source>
</evidence>
<feature type="domain" description="Sialate O-acetylesterase" evidence="2">
    <location>
        <begin position="83"/>
        <end position="187"/>
    </location>
</feature>
<dbReference type="InterPro" id="IPR005181">
    <property type="entry name" value="SASA"/>
</dbReference>
<proteinExistence type="predicted"/>
<evidence type="ECO:0000259" key="2">
    <source>
        <dbReference type="Pfam" id="PF03629"/>
    </source>
</evidence>
<keyword evidence="4" id="KW-1185">Reference proteome</keyword>
<accession>A0ABT9YW82</accession>
<dbReference type="RefSeq" id="WP_307122718.1">
    <property type="nucleotide sequence ID" value="NZ_JAUSTM010000036.1"/>
</dbReference>
<dbReference type="PANTHER" id="PTHR22901">
    <property type="entry name" value="SIALATE O-ACETYLESTERASE"/>
    <property type="match status" value="1"/>
</dbReference>
<dbReference type="SUPFAM" id="SSF52266">
    <property type="entry name" value="SGNH hydrolase"/>
    <property type="match status" value="1"/>
</dbReference>
<keyword evidence="1 3" id="KW-0378">Hydrolase</keyword>
<dbReference type="Proteomes" id="UP001223079">
    <property type="component" value="Unassembled WGS sequence"/>
</dbReference>
<evidence type="ECO:0000313" key="4">
    <source>
        <dbReference type="Proteomes" id="UP001223079"/>
    </source>
</evidence>
<dbReference type="Gene3D" id="3.40.50.1110">
    <property type="entry name" value="SGNH hydrolase"/>
    <property type="match status" value="1"/>
</dbReference>
<gene>
    <name evidence="3" type="ORF">J2S23_002155</name>
</gene>
<dbReference type="PANTHER" id="PTHR22901:SF0">
    <property type="entry name" value="SIALATE O-ACETYLESTERASE"/>
    <property type="match status" value="1"/>
</dbReference>
<feature type="domain" description="Sialate O-acetylesterase" evidence="2">
    <location>
        <begin position="257"/>
        <end position="391"/>
    </location>
</feature>
<comment type="caution">
    <text evidence="3">The sequence shown here is derived from an EMBL/GenBank/DDBJ whole genome shotgun (WGS) entry which is preliminary data.</text>
</comment>